<gene>
    <name evidence="1" type="ORF">DCF25_18040</name>
</gene>
<protein>
    <submittedName>
        <fullName evidence="1">Uncharacterized protein</fullName>
    </submittedName>
</protein>
<organism evidence="1 2">
    <name type="scientific">Leptolyngbya foveolarum</name>
    <dbReference type="NCBI Taxonomy" id="47253"/>
    <lineage>
        <taxon>Bacteria</taxon>
        <taxon>Bacillati</taxon>
        <taxon>Cyanobacteriota</taxon>
        <taxon>Cyanophyceae</taxon>
        <taxon>Leptolyngbyales</taxon>
        <taxon>Leptolyngbyaceae</taxon>
        <taxon>Leptolyngbya group</taxon>
        <taxon>Leptolyngbya</taxon>
    </lineage>
</organism>
<dbReference type="AlphaFoldDB" id="A0A2W4TZ78"/>
<sequence length="118" mass="12904">MAKNKGFGKAQSKKEKGTFEQFWVVDGEVWASDNKTGGTIKPGKETNRYKSGDIDGIDNAVKELAGKADGFYKFGVHEAGSEASWKFDELSTATARAINATKNLIANKKKEQLAMQIK</sequence>
<reference evidence="2" key="1">
    <citation type="submission" date="2018-04" db="EMBL/GenBank/DDBJ databases">
        <authorList>
            <person name="Cornet L."/>
        </authorList>
    </citation>
    <scope>NUCLEOTIDE SEQUENCE [LARGE SCALE GENOMIC DNA]</scope>
</reference>
<reference evidence="1 2" key="2">
    <citation type="submission" date="2018-06" db="EMBL/GenBank/DDBJ databases">
        <title>Metagenomic assembly of (sub)arctic Cyanobacteria and their associated microbiome from non-axenic cultures.</title>
        <authorList>
            <person name="Baurain D."/>
        </authorList>
    </citation>
    <scope>NUCLEOTIDE SEQUENCE [LARGE SCALE GENOMIC DNA]</scope>
    <source>
        <strain evidence="1">ULC129bin1</strain>
    </source>
</reference>
<evidence type="ECO:0000313" key="2">
    <source>
        <dbReference type="Proteomes" id="UP000249354"/>
    </source>
</evidence>
<name>A0A2W4TZ78_9CYAN</name>
<comment type="caution">
    <text evidence="1">The sequence shown here is derived from an EMBL/GenBank/DDBJ whole genome shotgun (WGS) entry which is preliminary data.</text>
</comment>
<dbReference type="EMBL" id="QBMC01000156">
    <property type="protein sequence ID" value="PZO12207.1"/>
    <property type="molecule type" value="Genomic_DNA"/>
</dbReference>
<proteinExistence type="predicted"/>
<evidence type="ECO:0000313" key="1">
    <source>
        <dbReference type="EMBL" id="PZO12207.1"/>
    </source>
</evidence>
<accession>A0A2W4TZ78</accession>
<dbReference type="Proteomes" id="UP000249354">
    <property type="component" value="Unassembled WGS sequence"/>
</dbReference>